<accession>I0A1N2</accession>
<dbReference type="EMBL" id="CP003423">
    <property type="protein sequence ID" value="AFH42889.1"/>
    <property type="molecule type" value="Genomic_DNA"/>
</dbReference>
<dbReference type="eggNOG" id="arCOG00915">
    <property type="taxonomic scope" value="Archaea"/>
</dbReference>
<evidence type="ECO:0000256" key="1">
    <source>
        <dbReference type="ARBA" id="ARBA00001933"/>
    </source>
</evidence>
<dbReference type="Proteomes" id="UP000007391">
    <property type="component" value="Chromosome"/>
</dbReference>
<protein>
    <submittedName>
        <fullName evidence="6">Pyridoxal phosphate-dependent aminotransferase</fullName>
    </submittedName>
</protein>
<gene>
    <name evidence="6" type="ordered locus">FFONT_0901</name>
</gene>
<dbReference type="GO" id="GO:0030170">
    <property type="term" value="F:pyridoxal phosphate binding"/>
    <property type="evidence" value="ECO:0007669"/>
    <property type="project" value="InterPro"/>
</dbReference>
<dbReference type="KEGG" id="ffo:FFONT_0901"/>
<evidence type="ECO:0000313" key="6">
    <source>
        <dbReference type="EMBL" id="AFH42889.1"/>
    </source>
</evidence>
<dbReference type="STRING" id="1163730.FFONT_0901"/>
<comment type="similarity">
    <text evidence="2 4">Belongs to the class-III pyridoxal-phosphate-dependent aminotransferase family.</text>
</comment>
<keyword evidence="3 4" id="KW-0663">Pyridoxal phosphate</keyword>
<dbReference type="InterPro" id="IPR050103">
    <property type="entry name" value="Class-III_PLP-dep_AT"/>
</dbReference>
<evidence type="ECO:0000256" key="5">
    <source>
        <dbReference type="SAM" id="Coils"/>
    </source>
</evidence>
<evidence type="ECO:0000256" key="4">
    <source>
        <dbReference type="RuleBase" id="RU003560"/>
    </source>
</evidence>
<reference evidence="6 7" key="2">
    <citation type="journal article" date="2014" name="Extremophiles">
        <title>Analysis of the complete genome of Fervidococcus fontis confirms the distinct phylogenetic position of the order Fervidicoccales and suggests its environmental function.</title>
        <authorList>
            <person name="Lebedinsky A.V."/>
            <person name="Mardanov A.V."/>
            <person name="Kublanov I.V."/>
            <person name="Gumerov V.M."/>
            <person name="Beletsky A.V."/>
            <person name="Perevalova A.A."/>
            <person name="Bidzhieva S.Kh."/>
            <person name="Bonch-Osmolovskaya E.A."/>
            <person name="Skryabin K.G."/>
            <person name="Ravin N.V."/>
        </authorList>
    </citation>
    <scope>NUCLEOTIDE SEQUENCE [LARGE SCALE GENOMIC DNA]</scope>
    <source>
        <strain evidence="7">DSM 19380 / VKM B-2539 / Kam940</strain>
    </source>
</reference>
<proteinExistence type="inferred from homology"/>
<dbReference type="PANTHER" id="PTHR11986:SF58">
    <property type="entry name" value="LEUCINE_METHIONINE RACEMASE"/>
    <property type="match status" value="1"/>
</dbReference>
<organism evidence="6 7">
    <name type="scientific">Fervidicoccus fontis (strain DSM 19380 / JCM 18336 / VKM B-2539 / Kam940)</name>
    <dbReference type="NCBI Taxonomy" id="1163730"/>
    <lineage>
        <taxon>Archaea</taxon>
        <taxon>Thermoproteota</taxon>
        <taxon>Thermoprotei</taxon>
        <taxon>Fervidicoccales</taxon>
        <taxon>Fervidicoccaceae</taxon>
        <taxon>Fervidicoccus</taxon>
    </lineage>
</organism>
<dbReference type="PIRSF" id="PIRSF000521">
    <property type="entry name" value="Transaminase_4ab_Lys_Orn"/>
    <property type="match status" value="1"/>
</dbReference>
<feature type="coiled-coil region" evidence="5">
    <location>
        <begin position="205"/>
        <end position="232"/>
    </location>
</feature>
<dbReference type="InterPro" id="IPR015424">
    <property type="entry name" value="PyrdxlP-dep_Trfase"/>
</dbReference>
<dbReference type="CDD" id="cd00610">
    <property type="entry name" value="OAT_like"/>
    <property type="match status" value="1"/>
</dbReference>
<dbReference type="InterPro" id="IPR015421">
    <property type="entry name" value="PyrdxlP-dep_Trfase_major"/>
</dbReference>
<dbReference type="InterPro" id="IPR005814">
    <property type="entry name" value="Aminotrans_3"/>
</dbReference>
<dbReference type="Gene3D" id="3.40.640.10">
    <property type="entry name" value="Type I PLP-dependent aspartate aminotransferase-like (Major domain)"/>
    <property type="match status" value="1"/>
</dbReference>
<dbReference type="Pfam" id="PF00202">
    <property type="entry name" value="Aminotran_3"/>
    <property type="match status" value="1"/>
</dbReference>
<dbReference type="PANTHER" id="PTHR11986">
    <property type="entry name" value="AMINOTRANSFERASE CLASS III"/>
    <property type="match status" value="1"/>
</dbReference>
<dbReference type="HOGENOM" id="CLU_016922_10_0_2"/>
<dbReference type="GO" id="GO:0042802">
    <property type="term" value="F:identical protein binding"/>
    <property type="evidence" value="ECO:0007669"/>
    <property type="project" value="TreeGrafter"/>
</dbReference>
<comment type="cofactor">
    <cofactor evidence="1">
        <name>pyridoxal 5'-phosphate</name>
        <dbReference type="ChEBI" id="CHEBI:597326"/>
    </cofactor>
</comment>
<evidence type="ECO:0000256" key="3">
    <source>
        <dbReference type="ARBA" id="ARBA00022898"/>
    </source>
</evidence>
<dbReference type="InParanoid" id="I0A1N2"/>
<keyword evidence="5" id="KW-0175">Coiled coil</keyword>
<keyword evidence="7" id="KW-1185">Reference proteome</keyword>
<dbReference type="GO" id="GO:0008483">
    <property type="term" value="F:transaminase activity"/>
    <property type="evidence" value="ECO:0007669"/>
    <property type="project" value="UniProtKB-KW"/>
</dbReference>
<name>I0A1N2_FERFK</name>
<dbReference type="SUPFAM" id="SSF53383">
    <property type="entry name" value="PLP-dependent transferases"/>
    <property type="match status" value="1"/>
</dbReference>
<dbReference type="Gene3D" id="3.90.1150.10">
    <property type="entry name" value="Aspartate Aminotransferase, domain 1"/>
    <property type="match status" value="1"/>
</dbReference>
<evidence type="ECO:0000313" key="7">
    <source>
        <dbReference type="Proteomes" id="UP000007391"/>
    </source>
</evidence>
<sequence length="466" mass="52085">MGKMKWDDILKFTSKKIEKNLEIVKLDEEYISSASALKYFPIAITKTEGSKVWDADGNEYIDFLTSAAVYNIGHRHPNVVNAIKEQTEKVLNYTIAYFYEENPVKLAKYLIEITPGSFEKKVAFGFSGSDSVDIALKVARAYKKKKGIISFYGSYHGTTYGALSATGIIDPQLKDTVFPSKDVLFVEYPDPYRNPWNIDGYEDPLELSNIALENIEKKIKNVNEDVSAVIFEPIQGDAGVIVPPKGFIEGLRKLAQNYNILLIDEEVQSGMGRTGKWWAIEHYNIEPDILISAKALGGGMPISAVIGKKEIIDSIPPPLLVFTHTGHAINASAAIATIETIKKEGLIKKAYELGNYAIKRFREMSEKFSIIGDIRGKGLMIGIDIVKNTKLKEPDKSLALKICWRAWEKGLILITFGKYGNVLRIAPPLNIDINELDKGIEIIEESIKDVLNGKVSDEILKYLRGW</sequence>
<keyword evidence="6" id="KW-0808">Transferase</keyword>
<reference evidence="7" key="1">
    <citation type="submission" date="2012-03" db="EMBL/GenBank/DDBJ databases">
        <title>Fervidicoccus fontis complete genome analysis confirms its distinct phylogenetic position and predicts its environmental function.</title>
        <authorList>
            <person name="Lebedinsky A.V."/>
            <person name="Mardanov A.V."/>
            <person name="Gumerov V.M."/>
            <person name="Beletsky A.V."/>
            <person name="Kublanov I.V."/>
            <person name="Perevalova A.A."/>
            <person name="Bonch-Osmolovskaya E.A."/>
            <person name="Ravin N.V."/>
            <person name="Skryabin K.G."/>
        </authorList>
    </citation>
    <scope>NUCLEOTIDE SEQUENCE [LARGE SCALE GENOMIC DNA]</scope>
    <source>
        <strain evidence="7">DSM 19380 / VKM B-2539 / Kam940</strain>
    </source>
</reference>
<dbReference type="InterPro" id="IPR015422">
    <property type="entry name" value="PyrdxlP-dep_Trfase_small"/>
</dbReference>
<dbReference type="AlphaFoldDB" id="I0A1N2"/>
<evidence type="ECO:0000256" key="2">
    <source>
        <dbReference type="ARBA" id="ARBA00008954"/>
    </source>
</evidence>
<keyword evidence="6" id="KW-0032">Aminotransferase</keyword>